<feature type="transmembrane region" description="Helical" evidence="2">
    <location>
        <begin position="184"/>
        <end position="208"/>
    </location>
</feature>
<keyword evidence="2" id="KW-1133">Transmembrane helix</keyword>
<feature type="transmembrane region" description="Helical" evidence="2">
    <location>
        <begin position="6"/>
        <end position="30"/>
    </location>
</feature>
<proteinExistence type="predicted"/>
<feature type="transmembrane region" description="Helical" evidence="2">
    <location>
        <begin position="70"/>
        <end position="89"/>
    </location>
</feature>
<organism evidence="3 4">
    <name type="scientific">Hymenobacter rigui</name>
    <dbReference type="NCBI Taxonomy" id="334424"/>
    <lineage>
        <taxon>Bacteria</taxon>
        <taxon>Pseudomonadati</taxon>
        <taxon>Bacteroidota</taxon>
        <taxon>Cytophagia</taxon>
        <taxon>Cytophagales</taxon>
        <taxon>Hymenobacteraceae</taxon>
        <taxon>Hymenobacter</taxon>
    </lineage>
</organism>
<keyword evidence="4" id="KW-1185">Reference proteome</keyword>
<feature type="region of interest" description="Disordered" evidence="1">
    <location>
        <begin position="97"/>
        <end position="123"/>
    </location>
</feature>
<name>A0A3R9MLC5_9BACT</name>
<dbReference type="OrthoDB" id="1145132at2"/>
<dbReference type="AlphaFoldDB" id="A0A3R9MLC5"/>
<feature type="transmembrane region" description="Helical" evidence="2">
    <location>
        <begin position="242"/>
        <end position="261"/>
    </location>
</feature>
<keyword evidence="2" id="KW-0472">Membrane</keyword>
<dbReference type="RefSeq" id="WP_125420299.1">
    <property type="nucleotide sequence ID" value="NZ_RWIT01000005.1"/>
</dbReference>
<gene>
    <name evidence="3" type="ORF">EI291_12390</name>
</gene>
<evidence type="ECO:0000256" key="2">
    <source>
        <dbReference type="SAM" id="Phobius"/>
    </source>
</evidence>
<evidence type="ECO:0000256" key="1">
    <source>
        <dbReference type="SAM" id="MobiDB-lite"/>
    </source>
</evidence>
<feature type="compositionally biased region" description="Basic and acidic residues" evidence="1">
    <location>
        <begin position="100"/>
        <end position="109"/>
    </location>
</feature>
<keyword evidence="2" id="KW-0812">Transmembrane</keyword>
<dbReference type="EMBL" id="RWIT01000005">
    <property type="protein sequence ID" value="RSK48509.1"/>
    <property type="molecule type" value="Genomic_DNA"/>
</dbReference>
<reference evidence="3 4" key="1">
    <citation type="submission" date="2018-12" db="EMBL/GenBank/DDBJ databases">
        <authorList>
            <person name="Feng G."/>
            <person name="Zhu H."/>
        </authorList>
    </citation>
    <scope>NUCLEOTIDE SEQUENCE [LARGE SCALE GENOMIC DNA]</scope>
    <source>
        <strain evidence="3 4">KCTC 12533</strain>
    </source>
</reference>
<sequence length="266" mass="27307">MFSFPTWALAGFWGLVSGSALLLGAAIGYFLQVPQRLIAAVMAFGSGVLISTLSLELMEEAYKKGGFDSTGLGFVGGAAAYTAANWLLARYGAKHRKRSGEHQSKEREAVQQGKTEGSDAGDDNGMALAVGALLDGIPESIVIGLSMLAGGSVSMVAVVAIFLSNLPEGLSSAAGMRKAGRRPAYVLSLWAGIAIISGISSLLGYSVFSGFSAEVVAATTAVSAGAVLAMIADTMIPEAFEVAHNFTGLITVLGFLVSFVLSKLGE</sequence>
<feature type="transmembrane region" description="Helical" evidence="2">
    <location>
        <begin position="215"/>
        <end position="236"/>
    </location>
</feature>
<evidence type="ECO:0000313" key="4">
    <source>
        <dbReference type="Proteomes" id="UP000273500"/>
    </source>
</evidence>
<feature type="transmembrane region" description="Helical" evidence="2">
    <location>
        <begin position="141"/>
        <end position="164"/>
    </location>
</feature>
<evidence type="ECO:0000313" key="3">
    <source>
        <dbReference type="EMBL" id="RSK48509.1"/>
    </source>
</evidence>
<dbReference type="Proteomes" id="UP000273500">
    <property type="component" value="Unassembled WGS sequence"/>
</dbReference>
<accession>A0A3R9MLC5</accession>
<feature type="transmembrane region" description="Helical" evidence="2">
    <location>
        <begin position="37"/>
        <end position="58"/>
    </location>
</feature>
<protein>
    <submittedName>
        <fullName evidence="3">ZIP family zinc transporter</fullName>
    </submittedName>
</protein>
<comment type="caution">
    <text evidence="3">The sequence shown here is derived from an EMBL/GenBank/DDBJ whole genome shotgun (WGS) entry which is preliminary data.</text>
</comment>